<comment type="similarity">
    <text evidence="2 8">Belongs to the glycosyltransferase 92 family.</text>
</comment>
<keyword evidence="7 8" id="KW-0472">Membrane</keyword>
<evidence type="ECO:0000256" key="3">
    <source>
        <dbReference type="ARBA" id="ARBA00022676"/>
    </source>
</evidence>
<dbReference type="OrthoDB" id="2017643at2759"/>
<dbReference type="STRING" id="32264.T1K3T0"/>
<gene>
    <name evidence="10" type="primary">107360737</name>
</gene>
<keyword evidence="6 8" id="KW-1133">Transmembrane helix</keyword>
<evidence type="ECO:0000256" key="6">
    <source>
        <dbReference type="ARBA" id="ARBA00022989"/>
    </source>
</evidence>
<keyword evidence="5 8" id="KW-0812">Transmembrane</keyword>
<evidence type="ECO:0000256" key="5">
    <source>
        <dbReference type="ARBA" id="ARBA00022692"/>
    </source>
</evidence>
<organism evidence="10 11">
    <name type="scientific">Tetranychus urticae</name>
    <name type="common">Two-spotted spider mite</name>
    <dbReference type="NCBI Taxonomy" id="32264"/>
    <lineage>
        <taxon>Eukaryota</taxon>
        <taxon>Metazoa</taxon>
        <taxon>Ecdysozoa</taxon>
        <taxon>Arthropoda</taxon>
        <taxon>Chelicerata</taxon>
        <taxon>Arachnida</taxon>
        <taxon>Acari</taxon>
        <taxon>Acariformes</taxon>
        <taxon>Trombidiformes</taxon>
        <taxon>Prostigmata</taxon>
        <taxon>Eleutherengona</taxon>
        <taxon>Raphignathae</taxon>
        <taxon>Tetranychoidea</taxon>
        <taxon>Tetranychidae</taxon>
        <taxon>Tetranychus</taxon>
    </lineage>
</organism>
<keyword evidence="11" id="KW-1185">Reference proteome</keyword>
<keyword evidence="3 8" id="KW-0328">Glycosyltransferase</keyword>
<accession>T1K3T0</accession>
<comment type="subcellular location">
    <subcellularLocation>
        <location evidence="1">Membrane</location>
        <topology evidence="1">Single-pass membrane protein</topology>
    </subcellularLocation>
</comment>
<dbReference type="HOGENOM" id="CLU_028069_0_0_1"/>
<evidence type="ECO:0000256" key="9">
    <source>
        <dbReference type="SAM" id="MobiDB-lite"/>
    </source>
</evidence>
<dbReference type="AlphaFoldDB" id="T1K3T0"/>
<dbReference type="KEGG" id="tut:107360737"/>
<evidence type="ECO:0000256" key="4">
    <source>
        <dbReference type="ARBA" id="ARBA00022679"/>
    </source>
</evidence>
<dbReference type="GO" id="GO:0016757">
    <property type="term" value="F:glycosyltransferase activity"/>
    <property type="evidence" value="ECO:0007669"/>
    <property type="project" value="UniProtKB-UniRule"/>
</dbReference>
<evidence type="ECO:0000256" key="8">
    <source>
        <dbReference type="RuleBase" id="RU366017"/>
    </source>
</evidence>
<evidence type="ECO:0000313" key="10">
    <source>
        <dbReference type="EnsemblMetazoa" id="tetur05g00120.1"/>
    </source>
</evidence>
<name>T1K3T0_TETUR</name>
<reference evidence="10" key="2">
    <citation type="submission" date="2015-06" db="UniProtKB">
        <authorList>
            <consortium name="EnsemblMetazoa"/>
        </authorList>
    </citation>
    <scope>IDENTIFICATION</scope>
</reference>
<dbReference type="EnsemblMetazoa" id="tetur05g00120.1">
    <property type="protein sequence ID" value="tetur05g00120.1"/>
    <property type="gene ID" value="tetur05g00120"/>
</dbReference>
<keyword evidence="4 8" id="KW-0808">Transferase</keyword>
<dbReference type="Proteomes" id="UP000015104">
    <property type="component" value="Unassembled WGS sequence"/>
</dbReference>
<proteinExistence type="inferred from homology"/>
<feature type="compositionally biased region" description="Polar residues" evidence="9">
    <location>
        <begin position="596"/>
        <end position="607"/>
    </location>
</feature>
<dbReference type="EC" id="2.4.1.-" evidence="8"/>
<dbReference type="InterPro" id="IPR008166">
    <property type="entry name" value="Glyco_transf_92"/>
</dbReference>
<evidence type="ECO:0000256" key="2">
    <source>
        <dbReference type="ARBA" id="ARBA00007647"/>
    </source>
</evidence>
<feature type="transmembrane region" description="Helical" evidence="8">
    <location>
        <begin position="14"/>
        <end position="32"/>
    </location>
</feature>
<feature type="compositionally biased region" description="Low complexity" evidence="9">
    <location>
        <begin position="614"/>
        <end position="649"/>
    </location>
</feature>
<dbReference type="GO" id="GO:0005737">
    <property type="term" value="C:cytoplasm"/>
    <property type="evidence" value="ECO:0007669"/>
    <property type="project" value="TreeGrafter"/>
</dbReference>
<dbReference type="GO" id="GO:0016020">
    <property type="term" value="C:membrane"/>
    <property type="evidence" value="ECO:0007669"/>
    <property type="project" value="UniProtKB-SubCell"/>
</dbReference>
<sequence length="649" mass="73975">MIQFIYAGRAYKRLIYFAFLWTCVCFLVFRLATNPRDKSYDYLGLNSGPLLTNPGGQRGLLQNNPLDYVTGFVSYHSATTSKSSKVSNGFNNFQQVDSSDQNFVSQQPKVQVDTSPTLNEQEILLQLANVSNLPLAYWNKIRKRPKNSKSNVLGGGETCRVEFPSLFELDYNNIYWQKAETSNGSFYLYGAYYDDRWRGGPLPSVRILAMIDRVKPPPTYCLLWFDSIAGPIVSQATYTYGWYSKWGNYKDGLLQPYVINCKVPRIKGFPKKTTPAPDSISLVESKCQKPRNNLRVFNNRPEVKQDFAVCVKGLDFLHEDLSVRLIEWIELLKILGAKKIFLYEMEIHSNISKVLHYYQNQGIVELTPITLPGDQPNLPGFRHLYLKNKLTAKRQNELIPYNDCLYRNLYSYSYLALLDIDEVIMPIQHNNWSELMGVVERESLKEKNYSRASYNVRNAYFLDDLGVGEQQMKHTGHEPGIPTYLHMLQHVYRSRNYTKPGQYVKCFHNTERVVSLHNHFPLNCFGSCTTYSINTTLAHLQHYRKDCVGPLKNSCKTDFRIYTTRDTTIWKYKDELIANSNAALSQLGFFESPSNEHQATLQTQQKPPTILPQSALSSSSSSSSSSSLSSSSLSSSPLGSIWSSASLGS</sequence>
<reference evidence="11" key="1">
    <citation type="submission" date="2011-08" db="EMBL/GenBank/DDBJ databases">
        <authorList>
            <person name="Rombauts S."/>
        </authorList>
    </citation>
    <scope>NUCLEOTIDE SEQUENCE</scope>
    <source>
        <strain evidence="11">London</strain>
    </source>
</reference>
<evidence type="ECO:0000256" key="1">
    <source>
        <dbReference type="ARBA" id="ARBA00004167"/>
    </source>
</evidence>
<evidence type="ECO:0000256" key="7">
    <source>
        <dbReference type="ARBA" id="ARBA00023136"/>
    </source>
</evidence>
<dbReference type="Pfam" id="PF01697">
    <property type="entry name" value="Glyco_transf_92"/>
    <property type="match status" value="1"/>
</dbReference>
<dbReference type="OMA" id="EYKYIWF"/>
<evidence type="ECO:0000313" key="11">
    <source>
        <dbReference type="Proteomes" id="UP000015104"/>
    </source>
</evidence>
<dbReference type="PANTHER" id="PTHR21461">
    <property type="entry name" value="GLYCOSYLTRANSFERASE FAMILY 92 PROTEIN"/>
    <property type="match status" value="1"/>
</dbReference>
<dbReference type="EMBL" id="CAEY01001560">
    <property type="status" value="NOT_ANNOTATED_CDS"/>
    <property type="molecule type" value="Genomic_DNA"/>
</dbReference>
<dbReference type="eggNOG" id="KOG4735">
    <property type="taxonomic scope" value="Eukaryota"/>
</dbReference>
<dbReference type="PANTHER" id="PTHR21461:SF83">
    <property type="entry name" value="GLYCOSYLTRANSFERASE FAMILY 92 PROTEIN"/>
    <property type="match status" value="1"/>
</dbReference>
<protein>
    <recommendedName>
        <fullName evidence="8">Glycosyltransferase family 92 protein</fullName>
        <ecNumber evidence="8">2.4.1.-</ecNumber>
    </recommendedName>
</protein>
<feature type="region of interest" description="Disordered" evidence="9">
    <location>
        <begin position="596"/>
        <end position="649"/>
    </location>
</feature>